<dbReference type="SUPFAM" id="SSF143968">
    <property type="entry name" value="UbiD C-terminal domain-like"/>
    <property type="match status" value="1"/>
</dbReference>
<comment type="caution">
    <text evidence="3">The sequence shown here is derived from an EMBL/GenBank/DDBJ whole genome shotgun (WGS) entry which is preliminary data.</text>
</comment>
<accession>M0HW14</accession>
<dbReference type="Proteomes" id="UP000011508">
    <property type="component" value="Unassembled WGS sequence"/>
</dbReference>
<sequence length="502" mass="52722">MMLGVRDLLDRLDDADDLARIDERTHWADTAFAVSAEAARANGPAVLLTDAGGHARLLAGGLGGPDRLAVRSRDPWSRLGAALGLGFDAGYLDVLDALVAARHGGPVPAVEPAAATETVSDLRSLGLPAVSDTGVPAVTLGLGAHSKTADDGGDADSERASDAVDTDAVEWFPVRGSVRGSNGLRLSVPADLAADVAPGTTVSFALGTPPAALVGAIMRWVGETQVAGAPAVANAFGSVPVASTAAGAVPAESEVLVDATITGRADGDDAGRAPETRREPWEDAMATATVEARAERVTVRENPVVPFSPTGAPMADGRALLSVIESARLYGRVNNYWGVAPVEWLALPAETGLGICLVASEILYAGFEWQLANTLFSFSRLFDKIVVLDTETRPMDLARAFDDIWVKAHPANDWEFSDSAAPAASAPYYRQDGATGANVYVNAAWDPRWDEEFIAPRVTFETMYPEALREAVRADWADMGFDHGDEHEPRGQRGDATDGGDE</sequence>
<dbReference type="Pfam" id="PF20696">
    <property type="entry name" value="UbiD_C"/>
    <property type="match status" value="1"/>
</dbReference>
<dbReference type="PATRIC" id="fig|662480.6.peg.3639"/>
<feature type="compositionally biased region" description="Basic and acidic residues" evidence="1">
    <location>
        <begin position="480"/>
        <end position="496"/>
    </location>
</feature>
<protein>
    <submittedName>
        <fullName evidence="3">3-polyprenyl-4-hydroxybenzoate decarboxylase-like protein</fullName>
    </submittedName>
</protein>
<proteinExistence type="predicted"/>
<dbReference type="InterPro" id="IPR049381">
    <property type="entry name" value="UbiD-like_C"/>
</dbReference>
<dbReference type="EMBL" id="AOLM01000028">
    <property type="protein sequence ID" value="ELZ88691.1"/>
    <property type="molecule type" value="Genomic_DNA"/>
</dbReference>
<evidence type="ECO:0000313" key="3">
    <source>
        <dbReference type="EMBL" id="ELZ88691.1"/>
    </source>
</evidence>
<feature type="domain" description="3-octaprenyl-4-hydroxybenzoate carboxy-lyase-like C-terminal" evidence="2">
    <location>
        <begin position="321"/>
        <end position="443"/>
    </location>
</feature>
<dbReference type="SUPFAM" id="SSF50475">
    <property type="entry name" value="FMN-binding split barrel"/>
    <property type="match status" value="1"/>
</dbReference>
<reference evidence="3 4" key="1">
    <citation type="journal article" date="2014" name="PLoS Genet.">
        <title>Phylogenetically driven sequencing of extremely halophilic archaea reveals strategies for static and dynamic osmo-response.</title>
        <authorList>
            <person name="Becker E.A."/>
            <person name="Seitzer P.M."/>
            <person name="Tritt A."/>
            <person name="Larsen D."/>
            <person name="Krusor M."/>
            <person name="Yao A.I."/>
            <person name="Wu D."/>
            <person name="Madern D."/>
            <person name="Eisen J.A."/>
            <person name="Darling A.E."/>
            <person name="Facciotti M.T."/>
        </authorList>
    </citation>
    <scope>NUCLEOTIDE SEQUENCE [LARGE SCALE GENOMIC DNA]</scope>
    <source>
        <strain evidence="3 4">ATCC BAA-897</strain>
    </source>
</reference>
<feature type="region of interest" description="Disordered" evidence="1">
    <location>
        <begin position="480"/>
        <end position="502"/>
    </location>
</feature>
<dbReference type="AlphaFoldDB" id="M0HW14"/>
<name>M0HW14_9EURY</name>
<evidence type="ECO:0000256" key="1">
    <source>
        <dbReference type="SAM" id="MobiDB-lite"/>
    </source>
</evidence>
<feature type="region of interest" description="Disordered" evidence="1">
    <location>
        <begin position="144"/>
        <end position="164"/>
    </location>
</feature>
<evidence type="ECO:0000259" key="2">
    <source>
        <dbReference type="Pfam" id="PF20696"/>
    </source>
</evidence>
<organism evidence="3 4">
    <name type="scientific">Haloferax sulfurifontis ATCC BAA-897</name>
    <dbReference type="NCBI Taxonomy" id="662480"/>
    <lineage>
        <taxon>Archaea</taxon>
        <taxon>Methanobacteriati</taxon>
        <taxon>Methanobacteriota</taxon>
        <taxon>Stenosarchaea group</taxon>
        <taxon>Halobacteria</taxon>
        <taxon>Halobacteriales</taxon>
        <taxon>Haloferacaceae</taxon>
        <taxon>Haloferax</taxon>
    </lineage>
</organism>
<evidence type="ECO:0000313" key="4">
    <source>
        <dbReference type="Proteomes" id="UP000011508"/>
    </source>
</evidence>
<gene>
    <name evidence="3" type="ORF">C441_18302</name>
</gene>
<keyword evidence="4" id="KW-1185">Reference proteome</keyword>